<dbReference type="Pfam" id="PF00501">
    <property type="entry name" value="AMP-binding"/>
    <property type="match status" value="1"/>
</dbReference>
<evidence type="ECO:0000256" key="3">
    <source>
        <dbReference type="ARBA" id="ARBA00022598"/>
    </source>
</evidence>
<dbReference type="RefSeq" id="WP_054969984.1">
    <property type="nucleotide sequence ID" value="NZ_LJCO01000064.1"/>
</dbReference>
<dbReference type="InterPro" id="IPR042099">
    <property type="entry name" value="ANL_N_sf"/>
</dbReference>
<dbReference type="EC" id="6.2.1.1" evidence="2 7"/>
<keyword evidence="3" id="KW-0436">Ligase</keyword>
<evidence type="ECO:0000259" key="8">
    <source>
        <dbReference type="Pfam" id="PF00501"/>
    </source>
</evidence>
<keyword evidence="12" id="KW-1185">Reference proteome</keyword>
<dbReference type="Gene3D" id="3.30.300.30">
    <property type="match status" value="1"/>
</dbReference>
<evidence type="ECO:0000256" key="1">
    <source>
        <dbReference type="ARBA" id="ARBA00006432"/>
    </source>
</evidence>
<dbReference type="AlphaFoldDB" id="A0A0P9CTK2"/>
<evidence type="ECO:0000259" key="9">
    <source>
        <dbReference type="Pfam" id="PF13193"/>
    </source>
</evidence>
<evidence type="ECO:0000256" key="7">
    <source>
        <dbReference type="NCBIfam" id="TIGR02188"/>
    </source>
</evidence>
<organism evidence="11 12">
    <name type="scientific">Alicyclobacillus ferrooxydans</name>
    <dbReference type="NCBI Taxonomy" id="471514"/>
    <lineage>
        <taxon>Bacteria</taxon>
        <taxon>Bacillati</taxon>
        <taxon>Bacillota</taxon>
        <taxon>Bacilli</taxon>
        <taxon>Bacillales</taxon>
        <taxon>Alicyclobacillaceae</taxon>
        <taxon>Alicyclobacillus</taxon>
    </lineage>
</organism>
<dbReference type="PANTHER" id="PTHR24095">
    <property type="entry name" value="ACETYL-COENZYME A SYNTHETASE"/>
    <property type="match status" value="1"/>
</dbReference>
<comment type="similarity">
    <text evidence="1">Belongs to the ATP-dependent AMP-binding enzyme family.</text>
</comment>
<evidence type="ECO:0000313" key="11">
    <source>
        <dbReference type="EMBL" id="KPV42986.1"/>
    </source>
</evidence>
<keyword evidence="5" id="KW-0067">ATP-binding</keyword>
<dbReference type="GO" id="GO:0019427">
    <property type="term" value="P:acetyl-CoA biosynthetic process from acetate"/>
    <property type="evidence" value="ECO:0007669"/>
    <property type="project" value="UniProtKB-UniRule"/>
</dbReference>
<dbReference type="InterPro" id="IPR032387">
    <property type="entry name" value="ACAS_N"/>
</dbReference>
<evidence type="ECO:0000256" key="5">
    <source>
        <dbReference type="ARBA" id="ARBA00022840"/>
    </source>
</evidence>
<dbReference type="EMBL" id="LJCO01000064">
    <property type="protein sequence ID" value="KPV42986.1"/>
    <property type="molecule type" value="Genomic_DNA"/>
</dbReference>
<dbReference type="OrthoDB" id="9765680at2"/>
<evidence type="ECO:0000256" key="4">
    <source>
        <dbReference type="ARBA" id="ARBA00022741"/>
    </source>
</evidence>
<dbReference type="PATRIC" id="fig|471514.4.peg.2600"/>
<protein>
    <recommendedName>
        <fullName evidence="2 7">Acetate--CoA ligase</fullName>
        <ecNumber evidence="2 7">6.2.1.1</ecNumber>
    </recommendedName>
</protein>
<dbReference type="SUPFAM" id="SSF56801">
    <property type="entry name" value="Acetyl-CoA synthetase-like"/>
    <property type="match status" value="1"/>
</dbReference>
<feature type="domain" description="AMP-dependent synthetase/ligase" evidence="8">
    <location>
        <begin position="98"/>
        <end position="475"/>
    </location>
</feature>
<dbReference type="Pfam" id="PF16177">
    <property type="entry name" value="ACAS_N"/>
    <property type="match status" value="1"/>
</dbReference>
<dbReference type="NCBIfam" id="NF001208">
    <property type="entry name" value="PRK00174.1"/>
    <property type="match status" value="1"/>
</dbReference>
<keyword evidence="4" id="KW-0547">Nucleotide-binding</keyword>
<comment type="caution">
    <text evidence="11">The sequence shown here is derived from an EMBL/GenBank/DDBJ whole genome shotgun (WGS) entry which is preliminary data.</text>
</comment>
<dbReference type="STRING" id="471514.AN477_15055"/>
<dbReference type="NCBIfam" id="TIGR02188">
    <property type="entry name" value="Ac_CoA_lig_AcsA"/>
    <property type="match status" value="1"/>
</dbReference>
<sequence length="657" mass="72795">MANEETLKLIAESTKVAPPDSYRSASYLQSEAAYVEKYRASIEDPEGFWREIADELTWQHRENVIVTGDLPDFQFFPGSQINVAENCVDRHANHPLSRNKVALFFEGENGERRSVTYLQLQREVSKFANVLQSLGLQKGDVVSVYMQNLIETYVVLLACFRLGVIYNTVFAGFSAEALRERIVSSKAKAVICANGSYRRGKVLRLKEIVDEALECENDVEHVIVYRRVPELETPMTADRDHDYDTLMASASAECPVVPLDANDPGLLIFTSGTSGKPKGIVHAGGGFLIGTYAYTKYQLDLRPEDVYWNTADIGWLTSHIFVLVGGLALGTTTILYEGAIDYPHQGRLYEVMERYQVNKIFSAPTAFRMMLKYGLELAQKYDLSSLSLLVSVGEPLNPEAWQWMRKALGRGDVVINNTWGQTETGGTPLASIPGATAMKAGSCGVPFFGHQLEVVDNEGKPVPDGTPGYLIIRNPFPSLARDIFGDHDRYLRSYFAQVPGAYFTGDSAVRDTDGQFWVLGRVDDVINVSGHRISTMEMESSLINHPAVVEAAVVGQPDEVKGAVPVAFITLDKTFTANEELATELKQKIVSDIGSFARPERIHFVEAMPKTRSGKIIRRMLREIIQNGEVRGDVTGLEDSDILEKLLLDVTGQGNLV</sequence>
<dbReference type="Gene3D" id="3.40.50.12780">
    <property type="entry name" value="N-terminal domain of ligase-like"/>
    <property type="match status" value="1"/>
</dbReference>
<dbReference type="PROSITE" id="PS00455">
    <property type="entry name" value="AMP_BINDING"/>
    <property type="match status" value="1"/>
</dbReference>
<gene>
    <name evidence="11" type="ORF">AN477_15055</name>
</gene>
<dbReference type="Pfam" id="PF13193">
    <property type="entry name" value="AMP-binding_C"/>
    <property type="match status" value="1"/>
</dbReference>
<dbReference type="InterPro" id="IPR025110">
    <property type="entry name" value="AMP-bd_C"/>
</dbReference>
<keyword evidence="6" id="KW-0007">Acetylation</keyword>
<evidence type="ECO:0000256" key="2">
    <source>
        <dbReference type="ARBA" id="ARBA00013275"/>
    </source>
</evidence>
<dbReference type="GO" id="GO:0005829">
    <property type="term" value="C:cytosol"/>
    <property type="evidence" value="ECO:0007669"/>
    <property type="project" value="TreeGrafter"/>
</dbReference>
<dbReference type="PANTHER" id="PTHR24095:SF14">
    <property type="entry name" value="ACETYL-COENZYME A SYNTHETASE 1"/>
    <property type="match status" value="1"/>
</dbReference>
<name>A0A0P9CTK2_9BACL</name>
<dbReference type="InterPro" id="IPR000873">
    <property type="entry name" value="AMP-dep_synth/lig_dom"/>
</dbReference>
<dbReference type="GO" id="GO:0016208">
    <property type="term" value="F:AMP binding"/>
    <property type="evidence" value="ECO:0007669"/>
    <property type="project" value="InterPro"/>
</dbReference>
<evidence type="ECO:0000313" key="12">
    <source>
        <dbReference type="Proteomes" id="UP000050482"/>
    </source>
</evidence>
<evidence type="ECO:0000256" key="6">
    <source>
        <dbReference type="ARBA" id="ARBA00022990"/>
    </source>
</evidence>
<accession>A0A0P9CTK2</accession>
<reference evidence="11 12" key="1">
    <citation type="submission" date="2015-09" db="EMBL/GenBank/DDBJ databases">
        <title>Draft genome sequence of Alicyclobacillus ferrooxydans DSM 22381.</title>
        <authorList>
            <person name="Hemp J."/>
        </authorList>
    </citation>
    <scope>NUCLEOTIDE SEQUENCE [LARGE SCALE GENOMIC DNA]</scope>
    <source>
        <strain evidence="11 12">TC-34</strain>
    </source>
</reference>
<feature type="domain" description="Acetyl-coenzyme A synthetase N-terminal" evidence="10">
    <location>
        <begin position="34"/>
        <end position="87"/>
    </location>
</feature>
<proteinExistence type="inferred from homology"/>
<feature type="domain" description="AMP-binding enzyme C-terminal" evidence="9">
    <location>
        <begin position="537"/>
        <end position="615"/>
    </location>
</feature>
<dbReference type="GO" id="GO:0003987">
    <property type="term" value="F:acetate-CoA ligase activity"/>
    <property type="evidence" value="ECO:0007669"/>
    <property type="project" value="UniProtKB-UniRule"/>
</dbReference>
<dbReference type="InterPro" id="IPR045851">
    <property type="entry name" value="AMP-bd_C_sf"/>
</dbReference>
<evidence type="ECO:0000259" key="10">
    <source>
        <dbReference type="Pfam" id="PF16177"/>
    </source>
</evidence>
<dbReference type="InterPro" id="IPR011904">
    <property type="entry name" value="Ac_CoA_lig"/>
</dbReference>
<dbReference type="GO" id="GO:0005524">
    <property type="term" value="F:ATP binding"/>
    <property type="evidence" value="ECO:0007669"/>
    <property type="project" value="UniProtKB-KW"/>
</dbReference>
<dbReference type="InterPro" id="IPR020845">
    <property type="entry name" value="AMP-binding_CS"/>
</dbReference>
<dbReference type="Proteomes" id="UP000050482">
    <property type="component" value="Unassembled WGS sequence"/>
</dbReference>